<evidence type="ECO:0000256" key="1">
    <source>
        <dbReference type="ARBA" id="ARBA00012418"/>
    </source>
</evidence>
<dbReference type="GO" id="GO:0003677">
    <property type="term" value="F:DNA binding"/>
    <property type="evidence" value="ECO:0007669"/>
    <property type="project" value="InterPro"/>
</dbReference>
<dbReference type="EMBL" id="KV427764">
    <property type="protein sequence ID" value="KZS99601.1"/>
    <property type="molecule type" value="Genomic_DNA"/>
</dbReference>
<protein>
    <recommendedName>
        <fullName evidence="1">DNA-directed RNA polymerase</fullName>
        <ecNumber evidence="1">2.7.7.6</ecNumber>
    </recommendedName>
</protein>
<keyword evidence="7" id="KW-1133">Transmembrane helix</keyword>
<sequence>MQKTPKEKADKKLQAELSEEKRAEKARRREITLERKKAAEKRRRLEEEKAKMGARKAARLRQDTRKVWIGKVPIMLCFSFCILYELSDEGLYDLNKCFFDSRGYQQVRWEEAPCRLWLYDNDPRDKQVELILLMTAPRARGFSWKDDFDVHNGTFPRVAVTAENDGMLNHGVSVGECEDASCVDGC</sequence>
<dbReference type="EC" id="2.7.7.6" evidence="1"/>
<feature type="domain" description="RNA polymerase beta subunit protrusion" evidence="8">
    <location>
        <begin position="49"/>
        <end position="104"/>
    </location>
</feature>
<evidence type="ECO:0000313" key="10">
    <source>
        <dbReference type="Proteomes" id="UP000076871"/>
    </source>
</evidence>
<keyword evidence="5" id="KW-0804">Transcription</keyword>
<accession>A0A165AT18</accession>
<evidence type="ECO:0000313" key="9">
    <source>
        <dbReference type="EMBL" id="KZS99601.1"/>
    </source>
</evidence>
<keyword evidence="10" id="KW-1185">Reference proteome</keyword>
<reference evidence="9 10" key="1">
    <citation type="journal article" date="2016" name="Mol. Biol. Evol.">
        <title>Comparative Genomics of Early-Diverging Mushroom-Forming Fungi Provides Insights into the Origins of Lignocellulose Decay Capabilities.</title>
        <authorList>
            <person name="Nagy L.G."/>
            <person name="Riley R."/>
            <person name="Tritt A."/>
            <person name="Adam C."/>
            <person name="Daum C."/>
            <person name="Floudas D."/>
            <person name="Sun H."/>
            <person name="Yadav J.S."/>
            <person name="Pangilinan J."/>
            <person name="Larsson K.H."/>
            <person name="Matsuura K."/>
            <person name="Barry K."/>
            <person name="Labutti K."/>
            <person name="Kuo R."/>
            <person name="Ohm R.A."/>
            <person name="Bhattacharya S.S."/>
            <person name="Shirouzu T."/>
            <person name="Yoshinaga Y."/>
            <person name="Martin F.M."/>
            <person name="Grigoriev I.V."/>
            <person name="Hibbett D.S."/>
        </authorList>
    </citation>
    <scope>NUCLEOTIDE SEQUENCE [LARGE SCALE GENOMIC DNA]</scope>
    <source>
        <strain evidence="9 10">93-53</strain>
    </source>
</reference>
<dbReference type="GeneID" id="63830679"/>
<evidence type="ECO:0000256" key="6">
    <source>
        <dbReference type="SAM" id="MobiDB-lite"/>
    </source>
</evidence>
<proteinExistence type="predicted"/>
<dbReference type="InterPro" id="IPR007644">
    <property type="entry name" value="RNA_pol_bsu_protrusion"/>
</dbReference>
<evidence type="ECO:0000256" key="2">
    <source>
        <dbReference type="ARBA" id="ARBA00022478"/>
    </source>
</evidence>
<dbReference type="Pfam" id="PF04563">
    <property type="entry name" value="RNA_pol_Rpb2_1"/>
    <property type="match status" value="1"/>
</dbReference>
<feature type="transmembrane region" description="Helical" evidence="7">
    <location>
        <begin position="68"/>
        <end position="87"/>
    </location>
</feature>
<dbReference type="GO" id="GO:0000428">
    <property type="term" value="C:DNA-directed RNA polymerase complex"/>
    <property type="evidence" value="ECO:0007669"/>
    <property type="project" value="UniProtKB-KW"/>
</dbReference>
<keyword evidence="4" id="KW-0548">Nucleotidyltransferase</keyword>
<feature type="region of interest" description="Disordered" evidence="6">
    <location>
        <begin position="1"/>
        <end position="29"/>
    </location>
</feature>
<gene>
    <name evidence="9" type="ORF">LAESUDRAFT_765366</name>
</gene>
<dbReference type="GO" id="GO:0006351">
    <property type="term" value="P:DNA-templated transcription"/>
    <property type="evidence" value="ECO:0007669"/>
    <property type="project" value="InterPro"/>
</dbReference>
<keyword evidence="7" id="KW-0472">Membrane</keyword>
<evidence type="ECO:0000259" key="8">
    <source>
        <dbReference type="Pfam" id="PF04563"/>
    </source>
</evidence>
<dbReference type="STRING" id="1314785.A0A165AT18"/>
<dbReference type="AlphaFoldDB" id="A0A165AT18"/>
<dbReference type="OrthoDB" id="5358475at2759"/>
<dbReference type="RefSeq" id="XP_040757342.1">
    <property type="nucleotide sequence ID" value="XM_040913651.1"/>
</dbReference>
<evidence type="ECO:0000256" key="5">
    <source>
        <dbReference type="ARBA" id="ARBA00023163"/>
    </source>
</evidence>
<keyword evidence="2" id="KW-0240">DNA-directed RNA polymerase</keyword>
<keyword evidence="7" id="KW-0812">Transmembrane</keyword>
<evidence type="ECO:0000256" key="7">
    <source>
        <dbReference type="SAM" id="Phobius"/>
    </source>
</evidence>
<name>A0A165AT18_9APHY</name>
<keyword evidence="3" id="KW-0808">Transferase</keyword>
<evidence type="ECO:0000256" key="4">
    <source>
        <dbReference type="ARBA" id="ARBA00022695"/>
    </source>
</evidence>
<dbReference type="Proteomes" id="UP000076871">
    <property type="component" value="Unassembled WGS sequence"/>
</dbReference>
<dbReference type="GO" id="GO:0003899">
    <property type="term" value="F:DNA-directed RNA polymerase activity"/>
    <property type="evidence" value="ECO:0007669"/>
    <property type="project" value="UniProtKB-EC"/>
</dbReference>
<organism evidence="9 10">
    <name type="scientific">Laetiporus sulphureus 93-53</name>
    <dbReference type="NCBI Taxonomy" id="1314785"/>
    <lineage>
        <taxon>Eukaryota</taxon>
        <taxon>Fungi</taxon>
        <taxon>Dikarya</taxon>
        <taxon>Basidiomycota</taxon>
        <taxon>Agaricomycotina</taxon>
        <taxon>Agaricomycetes</taxon>
        <taxon>Polyporales</taxon>
        <taxon>Laetiporus</taxon>
    </lineage>
</organism>
<dbReference type="InParanoid" id="A0A165AT18"/>
<evidence type="ECO:0000256" key="3">
    <source>
        <dbReference type="ARBA" id="ARBA00022679"/>
    </source>
</evidence>